<organism evidence="1 2">
    <name type="scientific">Fusarium pseudoanthophilum</name>
    <dbReference type="NCBI Taxonomy" id="48495"/>
    <lineage>
        <taxon>Eukaryota</taxon>
        <taxon>Fungi</taxon>
        <taxon>Dikarya</taxon>
        <taxon>Ascomycota</taxon>
        <taxon>Pezizomycotina</taxon>
        <taxon>Sordariomycetes</taxon>
        <taxon>Hypocreomycetidae</taxon>
        <taxon>Hypocreales</taxon>
        <taxon>Nectriaceae</taxon>
        <taxon>Fusarium</taxon>
        <taxon>Fusarium fujikuroi species complex</taxon>
    </lineage>
</organism>
<evidence type="ECO:0000313" key="1">
    <source>
        <dbReference type="EMBL" id="KAF5609140.1"/>
    </source>
</evidence>
<proteinExistence type="predicted"/>
<keyword evidence="2" id="KW-1185">Reference proteome</keyword>
<dbReference type="AlphaFoldDB" id="A0A8H5V566"/>
<name>A0A8H5V566_9HYPO</name>
<sequence length="144" mass="15687">MGADTVTFQNCEINVLAVCTDLRMVDEGEVLLNPGPNNGVNAPEVSTMFLDGNPVAPGPYNAEEDVSFANESLNISANQQEAAGKKPATRLNLVQWEKLSKTELVCAQGKLARAAEIYKDRPQQLEVVNSWVATVEKLLREAEK</sequence>
<comment type="caution">
    <text evidence="1">The sequence shown here is derived from an EMBL/GenBank/DDBJ whole genome shotgun (WGS) entry which is preliminary data.</text>
</comment>
<dbReference type="Proteomes" id="UP000544095">
    <property type="component" value="Unassembled WGS sequence"/>
</dbReference>
<evidence type="ECO:0000313" key="2">
    <source>
        <dbReference type="Proteomes" id="UP000544095"/>
    </source>
</evidence>
<gene>
    <name evidence="1" type="ORF">FPANT_250</name>
</gene>
<protein>
    <submittedName>
        <fullName evidence="1">Uncharacterized protein</fullName>
    </submittedName>
</protein>
<accession>A0A8H5V566</accession>
<dbReference type="EMBL" id="JAAOAR010000014">
    <property type="protein sequence ID" value="KAF5609140.1"/>
    <property type="molecule type" value="Genomic_DNA"/>
</dbReference>
<reference evidence="1 2" key="1">
    <citation type="submission" date="2020-05" db="EMBL/GenBank/DDBJ databases">
        <title>Identification and distribution of gene clusters putatively required for synthesis of sphingolipid metabolism inhibitors in phylogenetically diverse species of the filamentous fungus Fusarium.</title>
        <authorList>
            <person name="Kim H.-S."/>
            <person name="Busman M."/>
            <person name="Brown D.W."/>
            <person name="Divon H."/>
            <person name="Uhlig S."/>
            <person name="Proctor R.H."/>
        </authorList>
    </citation>
    <scope>NUCLEOTIDE SEQUENCE [LARGE SCALE GENOMIC DNA]</scope>
    <source>
        <strain evidence="1 2">NRRL 25211</strain>
    </source>
</reference>